<dbReference type="AlphaFoldDB" id="A0A382D4E2"/>
<gene>
    <name evidence="1" type="ORF">METZ01_LOCUS185435</name>
</gene>
<dbReference type="EMBL" id="UINC01037298">
    <property type="protein sequence ID" value="SVB32581.1"/>
    <property type="molecule type" value="Genomic_DNA"/>
</dbReference>
<evidence type="ECO:0000313" key="1">
    <source>
        <dbReference type="EMBL" id="SVB32581.1"/>
    </source>
</evidence>
<evidence type="ECO:0008006" key="2">
    <source>
        <dbReference type="Google" id="ProtNLM"/>
    </source>
</evidence>
<accession>A0A382D4E2</accession>
<dbReference type="InterPro" id="IPR011990">
    <property type="entry name" value="TPR-like_helical_dom_sf"/>
</dbReference>
<organism evidence="1">
    <name type="scientific">marine metagenome</name>
    <dbReference type="NCBI Taxonomy" id="408172"/>
    <lineage>
        <taxon>unclassified sequences</taxon>
        <taxon>metagenomes</taxon>
        <taxon>ecological metagenomes</taxon>
    </lineage>
</organism>
<sequence length="193" mass="22294">MLWDFGVIIKTSDQQIDPIKNVKSLSNSEIDVYSQDKALIANPFIPPTLASLDEKVYDPPIISESLDEISLNNIHQVKLLAGRLTMQINYQPIIDMISQINFNQLDKNDCLDLNYWLANAFLHTGKYIEAEDVIHTNMAFTKDDRFHFLLAMTYESQGRIKAAQEEYLEFINQFPNSEYKMTALIKARMLGRR</sequence>
<protein>
    <recommendedName>
        <fullName evidence="2">Outer membrane lipoprotein BamD-like domain-containing protein</fullName>
    </recommendedName>
</protein>
<dbReference type="SUPFAM" id="SSF48452">
    <property type="entry name" value="TPR-like"/>
    <property type="match status" value="1"/>
</dbReference>
<reference evidence="1" key="1">
    <citation type="submission" date="2018-05" db="EMBL/GenBank/DDBJ databases">
        <authorList>
            <person name="Lanie J.A."/>
            <person name="Ng W.-L."/>
            <person name="Kazmierczak K.M."/>
            <person name="Andrzejewski T.M."/>
            <person name="Davidsen T.M."/>
            <person name="Wayne K.J."/>
            <person name="Tettelin H."/>
            <person name="Glass J.I."/>
            <person name="Rusch D."/>
            <person name="Podicherti R."/>
            <person name="Tsui H.-C.T."/>
            <person name="Winkler M.E."/>
        </authorList>
    </citation>
    <scope>NUCLEOTIDE SEQUENCE</scope>
</reference>
<name>A0A382D4E2_9ZZZZ</name>
<proteinExistence type="predicted"/>
<dbReference type="Gene3D" id="1.25.40.10">
    <property type="entry name" value="Tetratricopeptide repeat domain"/>
    <property type="match status" value="1"/>
</dbReference>